<name>A0A1H3H415_9FLAO</name>
<proteinExistence type="predicted"/>
<dbReference type="OrthoDB" id="789445at2"/>
<dbReference type="AlphaFoldDB" id="A0A1H3H415"/>
<dbReference type="Proteomes" id="UP000199595">
    <property type="component" value="Unassembled WGS sequence"/>
</dbReference>
<evidence type="ECO:0000313" key="2">
    <source>
        <dbReference type="Proteomes" id="UP000199595"/>
    </source>
</evidence>
<accession>A0A1H3H415</accession>
<gene>
    <name evidence="1" type="ORF">SAMN05444411_1257</name>
</gene>
<protein>
    <submittedName>
        <fullName evidence="1">Uncharacterized protein</fullName>
    </submittedName>
</protein>
<reference evidence="1 2" key="1">
    <citation type="submission" date="2016-10" db="EMBL/GenBank/DDBJ databases">
        <authorList>
            <person name="de Groot N.N."/>
        </authorList>
    </citation>
    <scope>NUCLEOTIDE SEQUENCE [LARGE SCALE GENOMIC DNA]</scope>
    <source>
        <strain evidence="1 2">DSM 24956</strain>
    </source>
</reference>
<keyword evidence="2" id="KW-1185">Reference proteome</keyword>
<dbReference type="EMBL" id="FNNJ01000025">
    <property type="protein sequence ID" value="SDY10252.1"/>
    <property type="molecule type" value="Genomic_DNA"/>
</dbReference>
<organism evidence="1 2">
    <name type="scientific">Lutibacter oricola</name>
    <dbReference type="NCBI Taxonomy" id="762486"/>
    <lineage>
        <taxon>Bacteria</taxon>
        <taxon>Pseudomonadati</taxon>
        <taxon>Bacteroidota</taxon>
        <taxon>Flavobacteriia</taxon>
        <taxon>Flavobacteriales</taxon>
        <taxon>Flavobacteriaceae</taxon>
        <taxon>Lutibacter</taxon>
    </lineage>
</organism>
<evidence type="ECO:0000313" key="1">
    <source>
        <dbReference type="EMBL" id="SDY10252.1"/>
    </source>
</evidence>
<dbReference type="STRING" id="762486.SAMN05444411_1257"/>
<sequence>MKENLEDLLNELNNEGDELIKSGKELLETLMTTEYSIFCTSILNRTINLNRGYISLVKDSNYITAAPLVRLNLDSLLRLFASTQCEYHYEKFAEKVRKGEKISMMYDFNKKKQLRDSELVKRLKKIKGFKWTNEIYKIGSGYVHLSNQHLYSSFRFEDKETLVGGIRKNDEFVPEKEKIAGTHYMILASKGIRIFIDDWIKNFNEKK</sequence>
<dbReference type="RefSeq" id="WP_090126608.1">
    <property type="nucleotide sequence ID" value="NZ_FNNJ01000025.1"/>
</dbReference>